<evidence type="ECO:0000313" key="1">
    <source>
        <dbReference type="EMBL" id="KAJ0020894.1"/>
    </source>
</evidence>
<reference evidence="2" key="1">
    <citation type="journal article" date="2023" name="G3 (Bethesda)">
        <title>Genome assembly and association tests identify interacting loci associated with vigor, precocity, and sex in interspecific pistachio rootstocks.</title>
        <authorList>
            <person name="Palmer W."/>
            <person name="Jacygrad E."/>
            <person name="Sagayaradj S."/>
            <person name="Cavanaugh K."/>
            <person name="Han R."/>
            <person name="Bertier L."/>
            <person name="Beede B."/>
            <person name="Kafkas S."/>
            <person name="Golino D."/>
            <person name="Preece J."/>
            <person name="Michelmore R."/>
        </authorList>
    </citation>
    <scope>NUCLEOTIDE SEQUENCE [LARGE SCALE GENOMIC DNA]</scope>
</reference>
<keyword evidence="2" id="KW-1185">Reference proteome</keyword>
<evidence type="ECO:0000313" key="2">
    <source>
        <dbReference type="Proteomes" id="UP001163603"/>
    </source>
</evidence>
<sequence length="75" mass="7661">MGLKVRLCLCLLLAFAVLSSARNIISLSGNDNIDEMVGGGRSLMAVSVDDYGEPSANRGHDPRSKGGGGGGGRRG</sequence>
<gene>
    <name evidence="1" type="ORF">Pint_32527</name>
</gene>
<protein>
    <submittedName>
        <fullName evidence="1">Uncharacterized protein</fullName>
    </submittedName>
</protein>
<organism evidence="1 2">
    <name type="scientific">Pistacia integerrima</name>
    <dbReference type="NCBI Taxonomy" id="434235"/>
    <lineage>
        <taxon>Eukaryota</taxon>
        <taxon>Viridiplantae</taxon>
        <taxon>Streptophyta</taxon>
        <taxon>Embryophyta</taxon>
        <taxon>Tracheophyta</taxon>
        <taxon>Spermatophyta</taxon>
        <taxon>Magnoliopsida</taxon>
        <taxon>eudicotyledons</taxon>
        <taxon>Gunneridae</taxon>
        <taxon>Pentapetalae</taxon>
        <taxon>rosids</taxon>
        <taxon>malvids</taxon>
        <taxon>Sapindales</taxon>
        <taxon>Anacardiaceae</taxon>
        <taxon>Pistacia</taxon>
    </lineage>
</organism>
<comment type="caution">
    <text evidence="1">The sequence shown here is derived from an EMBL/GenBank/DDBJ whole genome shotgun (WGS) entry which is preliminary data.</text>
</comment>
<name>A0ACC0XQU2_9ROSI</name>
<dbReference type="Proteomes" id="UP001163603">
    <property type="component" value="Chromosome 11"/>
</dbReference>
<accession>A0ACC0XQU2</accession>
<dbReference type="EMBL" id="CM047746">
    <property type="protein sequence ID" value="KAJ0020894.1"/>
    <property type="molecule type" value="Genomic_DNA"/>
</dbReference>
<proteinExistence type="predicted"/>